<feature type="region of interest" description="Disordered" evidence="5">
    <location>
        <begin position="137"/>
        <end position="200"/>
    </location>
</feature>
<organism evidence="9 10">
    <name type="scientific">Oryza sativa subsp. japonica</name>
    <name type="common">Rice</name>
    <dbReference type="NCBI Taxonomy" id="39947"/>
    <lineage>
        <taxon>Eukaryota</taxon>
        <taxon>Viridiplantae</taxon>
        <taxon>Streptophyta</taxon>
        <taxon>Embryophyta</taxon>
        <taxon>Tracheophyta</taxon>
        <taxon>Spermatophyta</taxon>
        <taxon>Magnoliopsida</taxon>
        <taxon>Liliopsida</taxon>
        <taxon>Poales</taxon>
        <taxon>Poaceae</taxon>
        <taxon>BOP clade</taxon>
        <taxon>Oryzoideae</taxon>
        <taxon>Oryzeae</taxon>
        <taxon>Oryzinae</taxon>
        <taxon>Oryza</taxon>
        <taxon>Oryza sativa</taxon>
    </lineage>
</organism>
<dbReference type="Pfam" id="PF14368">
    <property type="entry name" value="LTP_2"/>
    <property type="match status" value="1"/>
</dbReference>
<evidence type="ECO:0000256" key="7">
    <source>
        <dbReference type="SAM" id="SignalP"/>
    </source>
</evidence>
<evidence type="ECO:0000256" key="2">
    <source>
        <dbReference type="ARBA" id="ARBA00022729"/>
    </source>
</evidence>
<comment type="similarity">
    <text evidence="1">Belongs to the plant LTP family.</text>
</comment>
<evidence type="ECO:0000256" key="6">
    <source>
        <dbReference type="SAM" id="Phobius"/>
    </source>
</evidence>
<dbReference type="InterPro" id="IPR036312">
    <property type="entry name" value="Bifun_inhib/LTP/seed_sf"/>
</dbReference>
<feature type="transmembrane region" description="Helical" evidence="6">
    <location>
        <begin position="221"/>
        <end position="238"/>
    </location>
</feature>
<reference evidence="9 10" key="3">
    <citation type="journal article" date="2013" name="Rice">
        <title>Improvement of the Oryza sativa Nipponbare reference genome using next generation sequence and optical map data.</title>
        <authorList>
            <person name="Kawahara Y."/>
            <person name="de la Bastide M."/>
            <person name="Hamilton J.P."/>
            <person name="Kanamori H."/>
            <person name="McCombie W.R."/>
            <person name="Ouyang S."/>
            <person name="Schwartz D.C."/>
            <person name="Tanaka T."/>
            <person name="Wu J."/>
            <person name="Zhou S."/>
            <person name="Childs K.L."/>
            <person name="Davidson R.M."/>
            <person name="Lin H."/>
            <person name="Quesada-Ocampo L."/>
            <person name="Vaillancourt B."/>
            <person name="Sakai H."/>
            <person name="Lee S.S."/>
            <person name="Kim J."/>
            <person name="Numa H."/>
            <person name="Itoh T."/>
            <person name="Buell C.R."/>
            <person name="Matsumoto T."/>
        </authorList>
    </citation>
    <scope>NUCLEOTIDE SEQUENCE [LARGE SCALE GENOMIC DNA]</scope>
    <source>
        <strain evidence="10">cv. Nipponbare</strain>
    </source>
</reference>
<keyword evidence="2 7" id="KW-0732">Signal</keyword>
<dbReference type="Proteomes" id="UP000059680">
    <property type="component" value="Chromosome 3"/>
</dbReference>
<dbReference type="InterPro" id="IPR016140">
    <property type="entry name" value="Bifunc_inhib/LTP/seed_store"/>
</dbReference>
<dbReference type="OMA" id="QAPCICA"/>
<keyword evidence="4" id="KW-0325">Glycoprotein</keyword>
<evidence type="ECO:0000256" key="1">
    <source>
        <dbReference type="ARBA" id="ARBA00009748"/>
    </source>
</evidence>
<dbReference type="PANTHER" id="PTHR33044">
    <property type="entry name" value="BIFUNCTIONAL INHIBITOR/LIPID-TRANSFER PROTEIN/SEED STORAGE 2S ALBUMIN SUPERFAMILY PROTEIN-RELATED"/>
    <property type="match status" value="1"/>
</dbReference>
<dbReference type="SMART" id="SM00499">
    <property type="entry name" value="AAI"/>
    <property type="match status" value="1"/>
</dbReference>
<evidence type="ECO:0000256" key="5">
    <source>
        <dbReference type="SAM" id="MobiDB-lite"/>
    </source>
</evidence>
<keyword evidence="6" id="KW-1133">Transmembrane helix</keyword>
<dbReference type="eggNOG" id="ENOG502R6UX">
    <property type="taxonomic scope" value="Eukaryota"/>
</dbReference>
<dbReference type="CDD" id="cd00010">
    <property type="entry name" value="AAI_LTSS"/>
    <property type="match status" value="1"/>
</dbReference>
<evidence type="ECO:0000256" key="4">
    <source>
        <dbReference type="ARBA" id="ARBA00023180"/>
    </source>
</evidence>
<keyword evidence="3" id="KW-1015">Disulfide bond</keyword>
<feature type="domain" description="Bifunctional inhibitor/plant lipid transfer protein/seed storage helical" evidence="8">
    <location>
        <begin position="47"/>
        <end position="121"/>
    </location>
</feature>
<protein>
    <submittedName>
        <fullName evidence="9">Os03g0664600 protein</fullName>
    </submittedName>
</protein>
<dbReference type="InParanoid" id="A0A0N7KHS4"/>
<evidence type="ECO:0000259" key="8">
    <source>
        <dbReference type="SMART" id="SM00499"/>
    </source>
</evidence>
<reference evidence="10" key="1">
    <citation type="journal article" date="2005" name="Nature">
        <title>The map-based sequence of the rice genome.</title>
        <authorList>
            <consortium name="International rice genome sequencing project (IRGSP)"/>
            <person name="Matsumoto T."/>
            <person name="Wu J."/>
            <person name="Kanamori H."/>
            <person name="Katayose Y."/>
            <person name="Fujisawa M."/>
            <person name="Namiki N."/>
            <person name="Mizuno H."/>
            <person name="Yamamoto K."/>
            <person name="Antonio B.A."/>
            <person name="Baba T."/>
            <person name="Sakata K."/>
            <person name="Nagamura Y."/>
            <person name="Aoki H."/>
            <person name="Arikawa K."/>
            <person name="Arita K."/>
            <person name="Bito T."/>
            <person name="Chiden Y."/>
            <person name="Fujitsuka N."/>
            <person name="Fukunaka R."/>
            <person name="Hamada M."/>
            <person name="Harada C."/>
            <person name="Hayashi A."/>
            <person name="Hijishita S."/>
            <person name="Honda M."/>
            <person name="Hosokawa S."/>
            <person name="Ichikawa Y."/>
            <person name="Idonuma A."/>
            <person name="Iijima M."/>
            <person name="Ikeda M."/>
            <person name="Ikeno M."/>
            <person name="Ito K."/>
            <person name="Ito S."/>
            <person name="Ito T."/>
            <person name="Ito Y."/>
            <person name="Ito Y."/>
            <person name="Iwabuchi A."/>
            <person name="Kamiya K."/>
            <person name="Karasawa W."/>
            <person name="Kurita K."/>
            <person name="Katagiri S."/>
            <person name="Kikuta A."/>
            <person name="Kobayashi H."/>
            <person name="Kobayashi N."/>
            <person name="Machita K."/>
            <person name="Maehara T."/>
            <person name="Masukawa M."/>
            <person name="Mizubayashi T."/>
            <person name="Mukai Y."/>
            <person name="Nagasaki H."/>
            <person name="Nagata Y."/>
            <person name="Naito S."/>
            <person name="Nakashima M."/>
            <person name="Nakama Y."/>
            <person name="Nakamichi Y."/>
            <person name="Nakamura M."/>
            <person name="Meguro A."/>
            <person name="Negishi M."/>
            <person name="Ohta I."/>
            <person name="Ohta T."/>
            <person name="Okamoto M."/>
            <person name="Ono N."/>
            <person name="Saji S."/>
            <person name="Sakaguchi M."/>
            <person name="Sakai K."/>
            <person name="Shibata M."/>
            <person name="Shimokawa T."/>
            <person name="Song J."/>
            <person name="Takazaki Y."/>
            <person name="Terasawa K."/>
            <person name="Tsugane M."/>
            <person name="Tsuji K."/>
            <person name="Ueda S."/>
            <person name="Waki K."/>
            <person name="Yamagata H."/>
            <person name="Yamamoto M."/>
            <person name="Yamamoto S."/>
            <person name="Yamane H."/>
            <person name="Yoshiki S."/>
            <person name="Yoshihara R."/>
            <person name="Yukawa K."/>
            <person name="Zhong H."/>
            <person name="Yano M."/>
            <person name="Yuan Q."/>
            <person name="Ouyang S."/>
            <person name="Liu J."/>
            <person name="Jones K.M."/>
            <person name="Gansberger K."/>
            <person name="Moffat K."/>
            <person name="Hill J."/>
            <person name="Bera J."/>
            <person name="Fadrosh D."/>
            <person name="Jin S."/>
            <person name="Johri S."/>
            <person name="Kim M."/>
            <person name="Overton L."/>
            <person name="Reardon M."/>
            <person name="Tsitrin T."/>
            <person name="Vuong H."/>
            <person name="Weaver B."/>
            <person name="Ciecko A."/>
            <person name="Tallon L."/>
            <person name="Jackson J."/>
            <person name="Pai G."/>
            <person name="Aken S.V."/>
            <person name="Utterback T."/>
            <person name="Reidmuller S."/>
            <person name="Feldblyum T."/>
            <person name="Hsiao J."/>
            <person name="Zismann V."/>
            <person name="Iobst S."/>
            <person name="de Vazeille A.R."/>
            <person name="Buell C.R."/>
            <person name="Ying K."/>
            <person name="Li Y."/>
            <person name="Lu T."/>
            <person name="Huang Y."/>
            <person name="Zhao Q."/>
            <person name="Feng Q."/>
            <person name="Zhang L."/>
            <person name="Zhu J."/>
            <person name="Weng Q."/>
            <person name="Mu J."/>
            <person name="Lu Y."/>
            <person name="Fan D."/>
            <person name="Liu Y."/>
            <person name="Guan J."/>
            <person name="Zhang Y."/>
            <person name="Yu S."/>
            <person name="Liu X."/>
            <person name="Zhang Y."/>
            <person name="Hong G."/>
            <person name="Han B."/>
            <person name="Choisne N."/>
            <person name="Demange N."/>
            <person name="Orjeda G."/>
            <person name="Samain S."/>
            <person name="Cattolico L."/>
            <person name="Pelletier E."/>
            <person name="Couloux A."/>
            <person name="Segurens B."/>
            <person name="Wincker P."/>
            <person name="D'Hont A."/>
            <person name="Scarpelli C."/>
            <person name="Weissenbach J."/>
            <person name="Salanoubat M."/>
            <person name="Quetier F."/>
            <person name="Yu Y."/>
            <person name="Kim H.R."/>
            <person name="Rambo T."/>
            <person name="Currie J."/>
            <person name="Collura K."/>
            <person name="Luo M."/>
            <person name="Yang T."/>
            <person name="Ammiraju J.S.S."/>
            <person name="Engler F."/>
            <person name="Soderlund C."/>
            <person name="Wing R.A."/>
            <person name="Palmer L.E."/>
            <person name="de la Bastide M."/>
            <person name="Spiegel L."/>
            <person name="Nascimento L."/>
            <person name="Zutavern T."/>
            <person name="O'Shaughnessy A."/>
            <person name="Dike S."/>
            <person name="Dedhia N."/>
            <person name="Preston R."/>
            <person name="Balija V."/>
            <person name="McCombie W.R."/>
            <person name="Chow T."/>
            <person name="Chen H."/>
            <person name="Chung M."/>
            <person name="Chen C."/>
            <person name="Shaw J."/>
            <person name="Wu H."/>
            <person name="Hsiao K."/>
            <person name="Chao Y."/>
            <person name="Chu M."/>
            <person name="Cheng C."/>
            <person name="Hour A."/>
            <person name="Lee P."/>
            <person name="Lin S."/>
            <person name="Lin Y."/>
            <person name="Liou J."/>
            <person name="Liu S."/>
            <person name="Hsing Y."/>
            <person name="Raghuvanshi S."/>
            <person name="Mohanty A."/>
            <person name="Bharti A.K."/>
            <person name="Gaur A."/>
            <person name="Gupta V."/>
            <person name="Kumar D."/>
            <person name="Ravi V."/>
            <person name="Vij S."/>
            <person name="Kapur A."/>
            <person name="Khurana P."/>
            <person name="Khurana P."/>
            <person name="Khurana J.P."/>
            <person name="Tyagi A.K."/>
            <person name="Gaikwad K."/>
            <person name="Singh A."/>
            <person name="Dalal V."/>
            <person name="Srivastava S."/>
            <person name="Dixit A."/>
            <person name="Pal A.K."/>
            <person name="Ghazi I.A."/>
            <person name="Yadav M."/>
            <person name="Pandit A."/>
            <person name="Bhargava A."/>
            <person name="Sureshbabu K."/>
            <person name="Batra K."/>
            <person name="Sharma T.R."/>
            <person name="Mohapatra T."/>
            <person name="Singh N.K."/>
            <person name="Messing J."/>
            <person name="Nelson A.B."/>
            <person name="Fuks G."/>
            <person name="Kavchok S."/>
            <person name="Keizer G."/>
            <person name="Linton E."/>
            <person name="Llaca V."/>
            <person name="Song R."/>
            <person name="Tanyolac B."/>
            <person name="Young S."/>
            <person name="Ho-Il K."/>
            <person name="Hahn J.H."/>
            <person name="Sangsakoo G."/>
            <person name="Vanavichit A."/>
            <person name="de Mattos Luiz.A.T."/>
            <person name="Zimmer P.D."/>
            <person name="Malone G."/>
            <person name="Dellagostin O."/>
            <person name="de Oliveira A.C."/>
            <person name="Bevan M."/>
            <person name="Bancroft I."/>
            <person name="Minx P."/>
            <person name="Cordum H."/>
            <person name="Wilson R."/>
            <person name="Cheng Z."/>
            <person name="Jin W."/>
            <person name="Jiang J."/>
            <person name="Leong S.A."/>
            <person name="Iwama H."/>
            <person name="Gojobori T."/>
            <person name="Itoh T."/>
            <person name="Niimura Y."/>
            <person name="Fujii Y."/>
            <person name="Habara T."/>
            <person name="Sakai H."/>
            <person name="Sato Y."/>
            <person name="Wilson G."/>
            <person name="Kumar K."/>
            <person name="McCouch S."/>
            <person name="Juretic N."/>
            <person name="Hoen D."/>
            <person name="Wright S."/>
            <person name="Bruskiewich R."/>
            <person name="Bureau T."/>
            <person name="Miyao A."/>
            <person name="Hirochika H."/>
            <person name="Nishikawa T."/>
            <person name="Kadowaki K."/>
            <person name="Sugiura M."/>
            <person name="Burr B."/>
            <person name="Sasaki T."/>
        </authorList>
    </citation>
    <scope>NUCLEOTIDE SEQUENCE [LARGE SCALE GENOMIC DNA]</scope>
    <source>
        <strain evidence="10">cv. Nipponbare</strain>
    </source>
</reference>
<dbReference type="AlphaFoldDB" id="A0A0N7KHS4"/>
<evidence type="ECO:0007829" key="11">
    <source>
        <dbReference type="PeptideAtlas" id="A0A0N7KHS4"/>
    </source>
</evidence>
<dbReference type="EMBL" id="AP014959">
    <property type="protein sequence ID" value="BAS85625.1"/>
    <property type="molecule type" value="Genomic_DNA"/>
</dbReference>
<dbReference type="Gene3D" id="1.10.110.10">
    <property type="entry name" value="Plant lipid-transfer and hydrophobic proteins"/>
    <property type="match status" value="1"/>
</dbReference>
<dbReference type="STRING" id="39947.A0A0N7KHS4"/>
<sequence length="239" mass="23367">MARSGHGVVGLALAVVVAAAATLCAAQTTMTTAAASVQPTALTMPSCPAAPLSLSPCIGYAFGVGSATLSSCCSELRAFLRSQGPCLCAASRLAAAGPFGLFLGQAQAIVPNVCNLPSNPCDVVAISRGDAYADVAAKSSEPRSATPAALAPAAAPDTPAMTPSAAPAEPEASEAPPVPADDSPAATVTAPGDAGSSAGSQVASKLPELLHSAGVRNSRNMAAAAVITLFLVYVSAMYV</sequence>
<reference evidence="9 10" key="2">
    <citation type="journal article" date="2013" name="Plant Cell Physiol.">
        <title>Rice Annotation Project Database (RAP-DB): an integrative and interactive database for rice genomics.</title>
        <authorList>
            <person name="Sakai H."/>
            <person name="Lee S.S."/>
            <person name="Tanaka T."/>
            <person name="Numa H."/>
            <person name="Kim J."/>
            <person name="Kawahara Y."/>
            <person name="Wakimoto H."/>
            <person name="Yang C.C."/>
            <person name="Iwamoto M."/>
            <person name="Abe T."/>
            <person name="Yamada Y."/>
            <person name="Muto A."/>
            <person name="Inokuchi H."/>
            <person name="Ikemura T."/>
            <person name="Matsumoto T."/>
            <person name="Sasaki T."/>
            <person name="Itoh T."/>
        </authorList>
    </citation>
    <scope>NUCLEOTIDE SEQUENCE [LARGE SCALE GENOMIC DNA]</scope>
    <source>
        <strain evidence="10">cv. Nipponbare</strain>
    </source>
</reference>
<dbReference type="PaxDb" id="39947-A0A0N7KHS4"/>
<accession>A0A0N7KHS4</accession>
<evidence type="ECO:0000313" key="10">
    <source>
        <dbReference type="Proteomes" id="UP000059680"/>
    </source>
</evidence>
<keyword evidence="6" id="KW-0472">Membrane</keyword>
<proteinExistence type="evidence at protein level"/>
<dbReference type="FunCoup" id="A0A0N7KHS4">
    <property type="interactions" value="743"/>
</dbReference>
<feature type="chain" id="PRO_5006014769" evidence="7">
    <location>
        <begin position="27"/>
        <end position="239"/>
    </location>
</feature>
<keyword evidence="11" id="KW-1267">Proteomics identification</keyword>
<dbReference type="SUPFAM" id="SSF47699">
    <property type="entry name" value="Bifunctional inhibitor/lipid-transfer protein/seed storage 2S albumin"/>
    <property type="match status" value="1"/>
</dbReference>
<keyword evidence="10" id="KW-1185">Reference proteome</keyword>
<name>A0A0N7KHS4_ORYSJ</name>
<gene>
    <name evidence="9" type="ordered locus">Os03g0664600</name>
    <name evidence="9" type="ORF">OSNPB_030664600</name>
</gene>
<feature type="signal peptide" evidence="7">
    <location>
        <begin position="1"/>
        <end position="26"/>
    </location>
</feature>
<evidence type="ECO:0000256" key="3">
    <source>
        <dbReference type="ARBA" id="ARBA00023157"/>
    </source>
</evidence>
<dbReference type="InterPro" id="IPR043325">
    <property type="entry name" value="LTSS"/>
</dbReference>
<keyword evidence="6" id="KW-0812">Transmembrane</keyword>
<dbReference type="Gramene" id="Os03t0664600-00">
    <property type="protein sequence ID" value="Os03t0664600-00"/>
    <property type="gene ID" value="Os03g0664600"/>
</dbReference>
<feature type="compositionally biased region" description="Low complexity" evidence="5">
    <location>
        <begin position="145"/>
        <end position="186"/>
    </location>
</feature>
<evidence type="ECO:0000313" key="9">
    <source>
        <dbReference type="EMBL" id="BAS85625.1"/>
    </source>
</evidence>